<dbReference type="Proteomes" id="UP000001025">
    <property type="component" value="Chromosome"/>
</dbReference>
<dbReference type="STRING" id="243090.RB10656"/>
<dbReference type="KEGG" id="rba:RB10656"/>
<protein>
    <submittedName>
        <fullName evidence="1">Uncharacterized protein</fullName>
    </submittedName>
</protein>
<name>Q7UKG4_RHOBA</name>
<dbReference type="HOGENOM" id="CLU_2466918_0_0_0"/>
<proteinExistence type="predicted"/>
<dbReference type="EnsemblBacteria" id="CAD76900">
    <property type="protein sequence ID" value="CAD76900"/>
    <property type="gene ID" value="RB10656"/>
</dbReference>
<evidence type="ECO:0000313" key="2">
    <source>
        <dbReference type="Proteomes" id="UP000001025"/>
    </source>
</evidence>
<gene>
    <name evidence="1" type="ordered locus">RB10656</name>
</gene>
<dbReference type="EMBL" id="BX294152">
    <property type="protein sequence ID" value="CAD76900.1"/>
    <property type="molecule type" value="Genomic_DNA"/>
</dbReference>
<organism evidence="1 2">
    <name type="scientific">Rhodopirellula baltica (strain DSM 10527 / NCIMB 13988 / SH1)</name>
    <dbReference type="NCBI Taxonomy" id="243090"/>
    <lineage>
        <taxon>Bacteria</taxon>
        <taxon>Pseudomonadati</taxon>
        <taxon>Planctomycetota</taxon>
        <taxon>Planctomycetia</taxon>
        <taxon>Pirellulales</taxon>
        <taxon>Pirellulaceae</taxon>
        <taxon>Rhodopirellula</taxon>
    </lineage>
</organism>
<accession>Q7UKG4</accession>
<sequence>MWGTKRLPACDCAEHSPEAYATLTFQHLNFARCLARSGNAANVAEQHNAAPDVAVVDHAARSLPNNRRKPPQISVSDICISLLAIGGW</sequence>
<reference evidence="1 2" key="1">
    <citation type="journal article" date="2003" name="Proc. Natl. Acad. Sci. U.S.A.">
        <title>Complete genome sequence of the marine planctomycete Pirellula sp. strain 1.</title>
        <authorList>
            <person name="Gloeckner F.O."/>
            <person name="Kube M."/>
            <person name="Bauer M."/>
            <person name="Teeling H."/>
            <person name="Lombardot T."/>
            <person name="Ludwig W."/>
            <person name="Gade D."/>
            <person name="Beck A."/>
            <person name="Borzym K."/>
            <person name="Heitmann K."/>
            <person name="Rabus R."/>
            <person name="Schlesner H."/>
            <person name="Amann R."/>
            <person name="Reinhardt R."/>
        </authorList>
    </citation>
    <scope>NUCLEOTIDE SEQUENCE [LARGE SCALE GENOMIC DNA]</scope>
    <source>
        <strain evidence="2">DSM 10527 / NCIMB 13988 / SH1</strain>
    </source>
</reference>
<dbReference type="AlphaFoldDB" id="Q7UKG4"/>
<keyword evidence="2" id="KW-1185">Reference proteome</keyword>
<evidence type="ECO:0000313" key="1">
    <source>
        <dbReference type="EMBL" id="CAD76900.1"/>
    </source>
</evidence>
<dbReference type="InParanoid" id="Q7UKG4"/>